<comment type="similarity">
    <text evidence="1">Belongs to the sel-1 family.</text>
</comment>
<dbReference type="SMART" id="SM01344">
    <property type="entry name" value="NUC194"/>
    <property type="match status" value="1"/>
</dbReference>
<dbReference type="InterPro" id="IPR011990">
    <property type="entry name" value="TPR-like_helical_dom_sf"/>
</dbReference>
<dbReference type="Pfam" id="PF19704">
    <property type="entry name" value="DNAPKcs_CC5"/>
    <property type="match status" value="1"/>
</dbReference>
<dbReference type="Proteomes" id="UP000054107">
    <property type="component" value="Unassembled WGS sequence"/>
</dbReference>
<dbReference type="Pfam" id="PF20502">
    <property type="entry name" value="DNAPKcs_CC1-2"/>
    <property type="match status" value="1"/>
</dbReference>
<gene>
    <name evidence="4" type="primary">PARPA_11278.1 scaffold 43311</name>
</gene>
<feature type="compositionally biased region" description="Acidic residues" evidence="2">
    <location>
        <begin position="2764"/>
        <end position="2776"/>
    </location>
</feature>
<evidence type="ECO:0000256" key="2">
    <source>
        <dbReference type="SAM" id="MobiDB-lite"/>
    </source>
</evidence>
<dbReference type="PANTHER" id="PTHR11102:SF160">
    <property type="entry name" value="ERAD-ASSOCIATED E3 UBIQUITIN-PROTEIN LIGASE COMPONENT HRD3"/>
    <property type="match status" value="1"/>
</dbReference>
<dbReference type="InterPro" id="IPR011989">
    <property type="entry name" value="ARM-like"/>
</dbReference>
<dbReference type="SUPFAM" id="SSF48371">
    <property type="entry name" value="ARM repeat"/>
    <property type="match status" value="2"/>
</dbReference>
<dbReference type="OrthoDB" id="381190at2759"/>
<feature type="region of interest" description="Disordered" evidence="2">
    <location>
        <begin position="2740"/>
        <end position="2782"/>
    </location>
</feature>
<dbReference type="InterPro" id="IPR012582">
    <property type="entry name" value="DNAPKcs_CC3"/>
</dbReference>
<dbReference type="InterPro" id="IPR016024">
    <property type="entry name" value="ARM-type_fold"/>
</dbReference>
<dbReference type="GO" id="GO:0005634">
    <property type="term" value="C:nucleus"/>
    <property type="evidence" value="ECO:0007669"/>
    <property type="project" value="InterPro"/>
</dbReference>
<reference evidence="4 5" key="1">
    <citation type="submission" date="2014-09" db="EMBL/GenBank/DDBJ databases">
        <authorList>
            <person name="Ellenberger Sabrina"/>
        </authorList>
    </citation>
    <scope>NUCLEOTIDE SEQUENCE [LARGE SCALE GENOMIC DNA]</scope>
    <source>
        <strain evidence="4 5">CBS 412.66</strain>
    </source>
</reference>
<name>A0A0B7NHW0_9FUNG</name>
<dbReference type="InterPro" id="IPR046804">
    <property type="entry name" value="DNA-PKcs_N"/>
</dbReference>
<evidence type="ECO:0000259" key="3">
    <source>
        <dbReference type="SMART" id="SM01344"/>
    </source>
</evidence>
<dbReference type="Pfam" id="PF20500">
    <property type="entry name" value="DNA-PKcs_N"/>
    <property type="match status" value="1"/>
</dbReference>
<proteinExistence type="inferred from homology"/>
<feature type="region of interest" description="Disordered" evidence="2">
    <location>
        <begin position="620"/>
        <end position="639"/>
    </location>
</feature>
<dbReference type="STRING" id="35722.A0A0B7NHW0"/>
<dbReference type="EMBL" id="LN733457">
    <property type="protein sequence ID" value="CEP16992.1"/>
    <property type="molecule type" value="Genomic_DNA"/>
</dbReference>
<keyword evidence="5" id="KW-1185">Reference proteome</keyword>
<accession>A0A0B7NHW0</accession>
<evidence type="ECO:0000256" key="1">
    <source>
        <dbReference type="ARBA" id="ARBA00038101"/>
    </source>
</evidence>
<feature type="domain" description="DNA-dependent protein kinase catalytic subunit CC3" evidence="3">
    <location>
        <begin position="2510"/>
        <end position="2909"/>
    </location>
</feature>
<dbReference type="SMART" id="SM00671">
    <property type="entry name" value="SEL1"/>
    <property type="match status" value="15"/>
</dbReference>
<dbReference type="Pfam" id="PF08238">
    <property type="entry name" value="Sel1"/>
    <property type="match status" value="14"/>
</dbReference>
<dbReference type="InterPro" id="IPR006597">
    <property type="entry name" value="Sel1-like"/>
</dbReference>
<dbReference type="Pfam" id="PF08163">
    <property type="entry name" value="DNAPKcs_CC3"/>
    <property type="match status" value="1"/>
</dbReference>
<dbReference type="PANTHER" id="PTHR11102">
    <property type="entry name" value="SEL-1-LIKE PROTEIN"/>
    <property type="match status" value="1"/>
</dbReference>
<dbReference type="InterPro" id="IPR046803">
    <property type="entry name" value="DNAPKcs_CC1-2"/>
</dbReference>
<protein>
    <recommendedName>
        <fullName evidence="3">DNA-dependent protein kinase catalytic subunit CC3 domain-containing protein</fullName>
    </recommendedName>
</protein>
<dbReference type="InterPro" id="IPR050767">
    <property type="entry name" value="Sel1_AlgK"/>
</dbReference>
<dbReference type="Gene3D" id="1.25.10.10">
    <property type="entry name" value="Leucine-rich Repeat Variant"/>
    <property type="match status" value="1"/>
</dbReference>
<dbReference type="GO" id="GO:0006303">
    <property type="term" value="P:double-strand break repair via nonhomologous end joining"/>
    <property type="evidence" value="ECO:0007669"/>
    <property type="project" value="InterPro"/>
</dbReference>
<dbReference type="Gene3D" id="1.25.40.10">
    <property type="entry name" value="Tetratricopeptide repeat domain"/>
    <property type="match status" value="4"/>
</dbReference>
<evidence type="ECO:0000313" key="5">
    <source>
        <dbReference type="Proteomes" id="UP000054107"/>
    </source>
</evidence>
<evidence type="ECO:0000313" key="4">
    <source>
        <dbReference type="EMBL" id="CEP16992.1"/>
    </source>
</evidence>
<dbReference type="SUPFAM" id="SSF81901">
    <property type="entry name" value="HCP-like"/>
    <property type="match status" value="3"/>
</dbReference>
<sequence length="3365" mass="384515">MPFLNLFSRSKSVFSKFNGQGRKTCSKRRPQLYFNTSASSLPYSSNTSSNATIDSILDNSSTAWLLKKGNNYLFGRDGYQKSQKLAVAYFEKAMALGSAKAEGVLGFCYEFGMGVETDFLQSEHHYIEAAKKNDGLSIARLAFLRKYGRPNVKIDRSEAEEWTERIRHKPDAIQWIVEAASISNDPAAQYALGVCYHDGISVPKDEHAAFRWYKASADQGNARGQGILGYCYGEGFGVDKDENIAMDYYRLAAAQGETVALYNIGYCYEDGIGVEKDPVEAVRYYKMAADQGNAFGQNSLGYCYEDGIGVQEDFNEAARLYQLSAEQGYPWAQCNLGYCYQNGIGVLKDASLSAYWYKKAALQGHARAQHNLGFCYQNGIGLDRDESKAIVWYKRSSERGNIFAYHSLGYCYQNGIGVPVNEQESFFWYYLSAQENHPPAQLSLGYCYRNGIGVSKNEVEACKWFRKSSENGNALAQNSLGFCYEEGIGVKKNPQKAAFYYMKSAKQNNPWAQCNLGFCYANGIGVAQSNEHAVYWYRKASAQNHARAQDKLGMHLQTGLGVDKDLDEAFRLFEKAAENDNISGQYHLANCYEKGLGCEVDLKKSMRYFERAALARRGRPKKARVDPVPGETTQHETTSTANVGIPQHIDEVVLALECIGKNKRSSTELAYRMPLAVWKYESCQVMIQHLLSSFLPIQASNMSAQLNTIEGLAESLNEFIKEPNSHEKSILQVIDDLGTELLSNMAEKNVDIVCSVLFKEDGPIFNFLSKCRGYSSGDLATAVSRCLQILCTFIKGRQSQFQMYAKNLMVLAKLIAKSGANALARNSAFDVLLILFDKSNKYDIDASYVEDCYKTFAEEYVVKGTPTVKAKTIELLGQIARYHSTIVNEQQLSRLKRWCFDNLIDQTSNAKKFEHATSLGYLNCLDSLIYRKDVEIVAKNSSDSDKLFHIILNILERMSNSNRYGTPIAALNLFYHHTKLFSNLLLPNGERLYVCLYSWAGHHNTDAYKFGLLAFEGFIKQLSNVLYHNIQGERELQTFYIFMARFNKILEQADNVDDMYKVSIAIRSVGYFAKILTKVKNTDVEAMRKSLVKISEWLYSDTNAKQLEYVRHLPAFIKAYTSFAQTMTTIPENLLNTLHHMCRIFIEWIPYATGYLRRSGCSNIYQLLLMLYKKGEGIGRSFAHTLFERALTFTATNIKLPNEDSEPVYRKLLYFWKVILDKPKYLTVFGIKFADDDDEDNLYPDKEDRPTAAMKKDLLDMLYDVFITNMMKIFKQFNLKVVNVAEDEKDATDQEFTDNVNIISRSLRPVNQKDFILFQNLVDFWSALVREINNKRLIQWVYIFGAALIESSVLHPMVSGFYRMLSEILVICEKERLFAGCEAYFSSASQPGQDDKESSKPVEYVTYLVYREYLKEVWHRLQQFTDELLASSLRLILAYPTEFFDITQLITPLEKALRLGVTYHPLATIAMNSLDKLLDPNLNYDVDYNFLSRILPCINEYLLIGVVSFTEQADPKKRFKAPTAAERRYKMVHTKATSDELGVVKQDYANLPELQRRMMQFLGRLGGKNKQLLAQGKEAIENNGLLAWDPVKKLKLRVPFMNVKVNIYLDEFLPRICELAESSPDRKVKIAACELLHGLVIYMIGNSAFSAKTWKTSTESLYHTYYERVFPVMLKLAIDADPIARDMYQFFYSQIIHWLTNNAHADNPETIALLQSLLDASCDADAGLRDYGAECIQEFVIWSIKQTSRSTDGAQNIKALLKRLYNLMASSSASKRFGASLVFNRIYRQFREESALVDEYTFEILGQLFLSLKMAETDHPSIGTRAQITEAINHITKIIERKADLFLKEKPGYRRPFIGANEVASLPQLVRWTFTESGSLQRNYVKLCISFFSKFVLLLPKVKTSKQWVTEQLDADPDFLVDIFETSHLQPPSILTDEDESHIVSIYLNWVKRLKSTLDAYIWLTERKIVDPKDILEAGSSHLLLAMAFFIGNKPSDYLEEKLNVNLADKSKIISMYTYISVRTIYFFDLVFGPLGGDQCFRYVERVFSDTLYHKNFMDVISLALILPKNTSEVIQSHHDNAITQSGEKRVFEIAQKFISTMIAKRSSTFIDSLASSISSTLVSSNVDLVLDTTKPMERSTLIEISQTVHGIKYLQSIDVLDRVCKKAEELNHAYPSSAFEYCEALLKTFLNQCKSAQEPLRIKLMGSMAVISFSQPGFAEKYSAKLLAFMIPTKRASYKEKIEIFQKFDKYMAECITGHVDVFSKLFKEYLTLAVDPEEDTYKTIHGYIMGLLDYLEANRLHERKLVWNFTDYLVKDESLLKTMQVWSRTDQQLLDVISCLKRLFGANPALMSRSKGKPIFGLIWDVFISFLRHGNFGVRLSALDLLPVFICLGEKDVKIVVNELRQNYINKLPPVQGKEYIKKGTVEYNIIISTLDKLLVPMVTFKSVALFDLLKVTFIQETHHIHEEAIKASIQKFSQELGLNSFLSITQSLMEFFKNAEYNIEHRNNIAQVLLVLLNSANEGHVVEFFKRHLCYIMGFISNGSHRDADSTDDLHMKANCLCFMQAYFNLISKNAIDINSSLDEIWTTSSENKDKKPVKAHILQTFKTLLNQMAHSLEELAEDRRNAILRYNQEAFNAFATYVLRASDNAKMYRALFTQMQRKPSGSFFYFWDELVDPTQPIYLEIQLSQPLVKKRLEKSSISSRKFTKHASALYYMDSIDIMGSSLSQSTFSEVVLEESQKSNEDDKESSSSSAGIQEDITMEDPESEESDTGEEKTSVDFEVDVLNDNTFMPMFTALIKQLHLNIAPPGDNPSIVPVWMNDLLEAFQQYDKQNEVKKQVYIAKLITNYPEAFEKFADSWILPLLKFVSKGNQFGESINYLVQDVCIILIIWGQFTPLPTSHSNHSKMTLYNCLNYLMENVYHPNHRVLRSNIQIIKGLYENWGISCPVPTLVGIVFSNGIYVYDDHDNNDLIDLPEDKFFYDLAGNLTTRGRSGVEIRNNAAELMGWSLKFMKERGSRCYEDMRETFLQKFIDLANDKNITLTNYLRCINRMYLHDLEMGQAIVNNVVLRLYFTTQEEKIMALEFINACYNHNEIIYGTLKKAGLNRMFSSKDEKLQTAALKIVNTMFDDMDGEAIGSIFRVLVRVFPEHRSAECRSLYYAFIEKTYSSIKFKNKVKMKAKAQLFRGLIDKDDAIALDIFNFVSSDLKIDDNIRATLLKITGDMYVSETEDIYLLYATRMILENTKKTYDFNEPIFQNSLTGAKMDTNYRSIDTAWHSSSSMQPLFVDSQAKSKKLNIEDIDMQLKRTQTLMEFTHTAGSSQSLVSTFNPASQNRLDIEYDEDDIFNEAERQVNIKAVRL</sequence>
<organism evidence="4 5">
    <name type="scientific">Parasitella parasitica</name>
    <dbReference type="NCBI Taxonomy" id="35722"/>
    <lineage>
        <taxon>Eukaryota</taxon>
        <taxon>Fungi</taxon>
        <taxon>Fungi incertae sedis</taxon>
        <taxon>Mucoromycota</taxon>
        <taxon>Mucoromycotina</taxon>
        <taxon>Mucoromycetes</taxon>
        <taxon>Mucorales</taxon>
        <taxon>Mucorineae</taxon>
        <taxon>Mucoraceae</taxon>
        <taxon>Parasitella</taxon>
    </lineage>
</organism>
<dbReference type="InterPro" id="IPR045581">
    <property type="entry name" value="DNAPKcs_CC5"/>
</dbReference>